<dbReference type="OrthoDB" id="2428276at2759"/>
<evidence type="ECO:0000313" key="1">
    <source>
        <dbReference type="EMBL" id="CAI2196562.1"/>
    </source>
</evidence>
<accession>A0A9W4T9A6</accession>
<organism evidence="1 2">
    <name type="scientific">Funneliformis geosporum</name>
    <dbReference type="NCBI Taxonomy" id="1117311"/>
    <lineage>
        <taxon>Eukaryota</taxon>
        <taxon>Fungi</taxon>
        <taxon>Fungi incertae sedis</taxon>
        <taxon>Mucoromycota</taxon>
        <taxon>Glomeromycotina</taxon>
        <taxon>Glomeromycetes</taxon>
        <taxon>Glomerales</taxon>
        <taxon>Glomeraceae</taxon>
        <taxon>Funneliformis</taxon>
    </lineage>
</organism>
<reference evidence="1" key="1">
    <citation type="submission" date="2022-08" db="EMBL/GenBank/DDBJ databases">
        <authorList>
            <person name="Kallberg Y."/>
            <person name="Tangrot J."/>
            <person name="Rosling A."/>
        </authorList>
    </citation>
    <scope>NUCLEOTIDE SEQUENCE</scope>
    <source>
        <strain evidence="1">Wild A</strain>
    </source>
</reference>
<comment type="caution">
    <text evidence="1">The sequence shown here is derived from an EMBL/GenBank/DDBJ whole genome shotgun (WGS) entry which is preliminary data.</text>
</comment>
<dbReference type="EMBL" id="CAMKVN010014492">
    <property type="protein sequence ID" value="CAI2196562.1"/>
    <property type="molecule type" value="Genomic_DNA"/>
</dbReference>
<gene>
    <name evidence="1" type="ORF">FWILDA_LOCUS17642</name>
</gene>
<proteinExistence type="predicted"/>
<evidence type="ECO:0000313" key="2">
    <source>
        <dbReference type="Proteomes" id="UP001153678"/>
    </source>
</evidence>
<keyword evidence="2" id="KW-1185">Reference proteome</keyword>
<protein>
    <submittedName>
        <fullName evidence="1">10568_t:CDS:1</fullName>
    </submittedName>
</protein>
<feature type="non-terminal residue" evidence="1">
    <location>
        <position position="1"/>
    </location>
</feature>
<sequence>MEQAWRDERQARQQRDDEIINLRDTVCENVYEKCWWKRRYTACTQQAQNLKRYYRNMVTLPDVMQAINYGHSLGVVGFNDGIKTNILADKIAGRFTLPNPFNNNAGNL</sequence>
<dbReference type="Proteomes" id="UP001153678">
    <property type="component" value="Unassembled WGS sequence"/>
</dbReference>
<dbReference type="AlphaFoldDB" id="A0A9W4T9A6"/>
<name>A0A9W4T9A6_9GLOM</name>